<sequence length="232" mass="26779">MNPIIEAVKANLDLSKNIPLKQAFYEALRKTIILSQIPAGSRINEKEFSTELNISRTPIRHAISLLIEEKLVEHTPKKGIVAKGIGAKDAVEIFDIRKALDTLATTKAMYKMTEADFEEMRAVLTECEGMISDDKNIDKILANFNQFNNLIYEKSQMLRLREIVTELQTYLVYFREISISSLERRTKALEEHWIIYRGMKNQDIEQVTLITHEHLNRSLDFILKEMEAISHA</sequence>
<gene>
    <name evidence="5" type="ORF">ACFPQ3_06875</name>
</gene>
<accession>A0ABW0UCL5</accession>
<dbReference type="SUPFAM" id="SSF46785">
    <property type="entry name" value="Winged helix' DNA-binding domain"/>
    <property type="match status" value="1"/>
</dbReference>
<dbReference type="RefSeq" id="WP_156805206.1">
    <property type="nucleotide sequence ID" value="NZ_JBHSOJ010000016.1"/>
</dbReference>
<keyword evidence="2" id="KW-0238">DNA-binding</keyword>
<keyword evidence="6" id="KW-1185">Reference proteome</keyword>
<dbReference type="Pfam" id="PF00392">
    <property type="entry name" value="GntR"/>
    <property type="match status" value="1"/>
</dbReference>
<reference evidence="6" key="1">
    <citation type="journal article" date="2019" name="Int. J. Syst. Evol. Microbiol.">
        <title>The Global Catalogue of Microorganisms (GCM) 10K type strain sequencing project: providing services to taxonomists for standard genome sequencing and annotation.</title>
        <authorList>
            <consortium name="The Broad Institute Genomics Platform"/>
            <consortium name="The Broad Institute Genome Sequencing Center for Infectious Disease"/>
            <person name="Wu L."/>
            <person name="Ma J."/>
        </authorList>
    </citation>
    <scope>NUCLEOTIDE SEQUENCE [LARGE SCALE GENOMIC DNA]</scope>
    <source>
        <strain evidence="6">DT43</strain>
    </source>
</reference>
<dbReference type="Gene3D" id="1.10.10.10">
    <property type="entry name" value="Winged helix-like DNA-binding domain superfamily/Winged helix DNA-binding domain"/>
    <property type="match status" value="1"/>
</dbReference>
<comment type="caution">
    <text evidence="5">The sequence shown here is derived from an EMBL/GenBank/DDBJ whole genome shotgun (WGS) entry which is preliminary data.</text>
</comment>
<evidence type="ECO:0000259" key="4">
    <source>
        <dbReference type="PROSITE" id="PS50949"/>
    </source>
</evidence>
<evidence type="ECO:0000256" key="3">
    <source>
        <dbReference type="ARBA" id="ARBA00023163"/>
    </source>
</evidence>
<dbReference type="PANTHER" id="PTHR43537:SF5">
    <property type="entry name" value="UXU OPERON TRANSCRIPTIONAL REGULATOR"/>
    <property type="match status" value="1"/>
</dbReference>
<dbReference type="InterPro" id="IPR036388">
    <property type="entry name" value="WH-like_DNA-bd_sf"/>
</dbReference>
<organism evidence="5 6">
    <name type="scientific">Streptococcus caledonicus</name>
    <dbReference type="NCBI Taxonomy" id="2614158"/>
    <lineage>
        <taxon>Bacteria</taxon>
        <taxon>Bacillati</taxon>
        <taxon>Bacillota</taxon>
        <taxon>Bacilli</taxon>
        <taxon>Lactobacillales</taxon>
        <taxon>Streptococcaceae</taxon>
        <taxon>Streptococcus</taxon>
    </lineage>
</organism>
<feature type="domain" description="HTH gntR-type" evidence="4">
    <location>
        <begin position="18"/>
        <end position="85"/>
    </location>
</feature>
<name>A0ABW0UCL5_9STRE</name>
<dbReference type="Pfam" id="PF07729">
    <property type="entry name" value="FCD"/>
    <property type="match status" value="1"/>
</dbReference>
<dbReference type="InterPro" id="IPR008920">
    <property type="entry name" value="TF_FadR/GntR_C"/>
</dbReference>
<dbReference type="SUPFAM" id="SSF48008">
    <property type="entry name" value="GntR ligand-binding domain-like"/>
    <property type="match status" value="1"/>
</dbReference>
<dbReference type="SMART" id="SM00345">
    <property type="entry name" value="HTH_GNTR"/>
    <property type="match status" value="1"/>
</dbReference>
<dbReference type="InterPro" id="IPR000524">
    <property type="entry name" value="Tscrpt_reg_HTH_GntR"/>
</dbReference>
<evidence type="ECO:0000313" key="5">
    <source>
        <dbReference type="EMBL" id="MFC5631305.1"/>
    </source>
</evidence>
<dbReference type="PANTHER" id="PTHR43537">
    <property type="entry name" value="TRANSCRIPTIONAL REGULATOR, GNTR FAMILY"/>
    <property type="match status" value="1"/>
</dbReference>
<dbReference type="Proteomes" id="UP001596110">
    <property type="component" value="Unassembled WGS sequence"/>
</dbReference>
<dbReference type="Gene3D" id="1.20.120.530">
    <property type="entry name" value="GntR ligand-binding domain-like"/>
    <property type="match status" value="1"/>
</dbReference>
<evidence type="ECO:0000256" key="1">
    <source>
        <dbReference type="ARBA" id="ARBA00023015"/>
    </source>
</evidence>
<keyword evidence="1" id="KW-0805">Transcription regulation</keyword>
<protein>
    <submittedName>
        <fullName evidence="5">GntR family transcriptional regulator</fullName>
    </submittedName>
</protein>
<dbReference type="PROSITE" id="PS50949">
    <property type="entry name" value="HTH_GNTR"/>
    <property type="match status" value="1"/>
</dbReference>
<keyword evidence="3" id="KW-0804">Transcription</keyword>
<evidence type="ECO:0000256" key="2">
    <source>
        <dbReference type="ARBA" id="ARBA00023125"/>
    </source>
</evidence>
<proteinExistence type="predicted"/>
<dbReference type="SMART" id="SM00895">
    <property type="entry name" value="FCD"/>
    <property type="match status" value="1"/>
</dbReference>
<dbReference type="EMBL" id="JBHSOJ010000016">
    <property type="protein sequence ID" value="MFC5631305.1"/>
    <property type="molecule type" value="Genomic_DNA"/>
</dbReference>
<dbReference type="InterPro" id="IPR036390">
    <property type="entry name" value="WH_DNA-bd_sf"/>
</dbReference>
<evidence type="ECO:0000313" key="6">
    <source>
        <dbReference type="Proteomes" id="UP001596110"/>
    </source>
</evidence>
<dbReference type="InterPro" id="IPR011711">
    <property type="entry name" value="GntR_C"/>
</dbReference>